<gene>
    <name evidence="2" type="ORF">BU16DRAFT_473486</name>
</gene>
<evidence type="ECO:0008006" key="4">
    <source>
        <dbReference type="Google" id="ProtNLM"/>
    </source>
</evidence>
<evidence type="ECO:0000256" key="1">
    <source>
        <dbReference type="ARBA" id="ARBA00023002"/>
    </source>
</evidence>
<protein>
    <recommendedName>
        <fullName evidence="4">NAD(P)-binding protein</fullName>
    </recommendedName>
</protein>
<dbReference type="SUPFAM" id="SSF51735">
    <property type="entry name" value="NAD(P)-binding Rossmann-fold domains"/>
    <property type="match status" value="1"/>
</dbReference>
<organism evidence="2 3">
    <name type="scientific">Lophium mytilinum</name>
    <dbReference type="NCBI Taxonomy" id="390894"/>
    <lineage>
        <taxon>Eukaryota</taxon>
        <taxon>Fungi</taxon>
        <taxon>Dikarya</taxon>
        <taxon>Ascomycota</taxon>
        <taxon>Pezizomycotina</taxon>
        <taxon>Dothideomycetes</taxon>
        <taxon>Pleosporomycetidae</taxon>
        <taxon>Mytilinidiales</taxon>
        <taxon>Mytilinidiaceae</taxon>
        <taxon>Lophium</taxon>
    </lineage>
</organism>
<dbReference type="PANTHER" id="PTHR47534">
    <property type="entry name" value="YALI0E05731P"/>
    <property type="match status" value="1"/>
</dbReference>
<dbReference type="Gene3D" id="3.40.50.720">
    <property type="entry name" value="NAD(P)-binding Rossmann-like Domain"/>
    <property type="match status" value="1"/>
</dbReference>
<evidence type="ECO:0000313" key="3">
    <source>
        <dbReference type="Proteomes" id="UP000799750"/>
    </source>
</evidence>
<dbReference type="Pfam" id="PF00106">
    <property type="entry name" value="adh_short"/>
    <property type="match status" value="1"/>
</dbReference>
<dbReference type="OrthoDB" id="2898509at2759"/>
<proteinExistence type="predicted"/>
<dbReference type="PANTHER" id="PTHR47534:SF3">
    <property type="entry name" value="ALCOHOL DEHYDROGENASE-LIKE C-TERMINAL DOMAIN-CONTAINING PROTEIN"/>
    <property type="match status" value="1"/>
</dbReference>
<dbReference type="Proteomes" id="UP000799750">
    <property type="component" value="Unassembled WGS sequence"/>
</dbReference>
<keyword evidence="1" id="KW-0560">Oxidoreductase</keyword>
<dbReference type="AlphaFoldDB" id="A0A6A6Q9C6"/>
<dbReference type="InterPro" id="IPR052228">
    <property type="entry name" value="Sec_Metab_Biosynth_Oxidored"/>
</dbReference>
<name>A0A6A6Q9C6_9PEZI</name>
<evidence type="ECO:0000313" key="2">
    <source>
        <dbReference type="EMBL" id="KAF2488576.1"/>
    </source>
</evidence>
<dbReference type="GO" id="GO:0016491">
    <property type="term" value="F:oxidoreductase activity"/>
    <property type="evidence" value="ECO:0007669"/>
    <property type="project" value="UniProtKB-KW"/>
</dbReference>
<dbReference type="InterPro" id="IPR002347">
    <property type="entry name" value="SDR_fam"/>
</dbReference>
<sequence>MVSLPAVLRSNSLIPSTLPPKLIALFVGATSGIGEATLLAFAKHAVKPRAYFVGRSQTAADRILAECRSINPVGEFIFIKADVSLMRNVDVVCKDIKAKEKMINVMVLSAGVPSMDRMTSENLHLLVAVQYYSRLRFIVNLLPLFRYSPSPLRRVVYVAGGGREGPVDATDFQALRVPLLQIRGHIISLATLGLEAIAKMAPEVTFVHDYPGTVKTPLLNHMVGVSGFLIRTYVTLLGRWVCVPIEESGERQLYMATSARYPPARGAKGEAGIEEGAEVAVGSTGEVGSGVYSVGWDCESSGPPVVELLAGMREKGLVEEVWKHTEGEFERITGAGKGI</sequence>
<dbReference type="InterPro" id="IPR036291">
    <property type="entry name" value="NAD(P)-bd_dom_sf"/>
</dbReference>
<reference evidence="2" key="1">
    <citation type="journal article" date="2020" name="Stud. Mycol.">
        <title>101 Dothideomycetes genomes: a test case for predicting lifestyles and emergence of pathogens.</title>
        <authorList>
            <person name="Haridas S."/>
            <person name="Albert R."/>
            <person name="Binder M."/>
            <person name="Bloem J."/>
            <person name="Labutti K."/>
            <person name="Salamov A."/>
            <person name="Andreopoulos B."/>
            <person name="Baker S."/>
            <person name="Barry K."/>
            <person name="Bills G."/>
            <person name="Bluhm B."/>
            <person name="Cannon C."/>
            <person name="Castanera R."/>
            <person name="Culley D."/>
            <person name="Daum C."/>
            <person name="Ezra D."/>
            <person name="Gonzalez J."/>
            <person name="Henrissat B."/>
            <person name="Kuo A."/>
            <person name="Liang C."/>
            <person name="Lipzen A."/>
            <person name="Lutzoni F."/>
            <person name="Magnuson J."/>
            <person name="Mondo S."/>
            <person name="Nolan M."/>
            <person name="Ohm R."/>
            <person name="Pangilinan J."/>
            <person name="Park H.-J."/>
            <person name="Ramirez L."/>
            <person name="Alfaro M."/>
            <person name="Sun H."/>
            <person name="Tritt A."/>
            <person name="Yoshinaga Y."/>
            <person name="Zwiers L.-H."/>
            <person name="Turgeon B."/>
            <person name="Goodwin S."/>
            <person name="Spatafora J."/>
            <person name="Crous P."/>
            <person name="Grigoriev I."/>
        </authorList>
    </citation>
    <scope>NUCLEOTIDE SEQUENCE</scope>
    <source>
        <strain evidence="2">CBS 269.34</strain>
    </source>
</reference>
<accession>A0A6A6Q9C6</accession>
<dbReference type="EMBL" id="MU004202">
    <property type="protein sequence ID" value="KAF2488576.1"/>
    <property type="molecule type" value="Genomic_DNA"/>
</dbReference>
<keyword evidence="3" id="KW-1185">Reference proteome</keyword>